<dbReference type="SUPFAM" id="SSF53067">
    <property type="entry name" value="Actin-like ATPase domain"/>
    <property type="match status" value="2"/>
</dbReference>
<dbReference type="CDD" id="cd24021">
    <property type="entry name" value="ASKHA_NBD_ParM_Psk41-like"/>
    <property type="match status" value="1"/>
</dbReference>
<feature type="domain" description="Actin-like protein N-terminal" evidence="1">
    <location>
        <begin position="7"/>
        <end position="165"/>
    </location>
</feature>
<protein>
    <submittedName>
        <fullName evidence="3">Stba-like protein</fullName>
    </submittedName>
</protein>
<proteinExistence type="predicted"/>
<dbReference type="AlphaFoldDB" id="A0A0R1VQ37"/>
<dbReference type="GeneID" id="98318270"/>
<name>A0A0R1VQ37_9LACO</name>
<keyword evidence="4" id="KW-1185">Reference proteome</keyword>
<evidence type="ECO:0000313" key="4">
    <source>
        <dbReference type="Proteomes" id="UP000051451"/>
    </source>
</evidence>
<dbReference type="Pfam" id="PF17989">
    <property type="entry name" value="ALP_N"/>
    <property type="match status" value="1"/>
</dbReference>
<dbReference type="OrthoDB" id="2304187at2"/>
<dbReference type="PATRIC" id="fig|1423750.3.peg.212"/>
<dbReference type="InterPro" id="IPR043129">
    <property type="entry name" value="ATPase_NBD"/>
</dbReference>
<dbReference type="Gene3D" id="3.30.420.40">
    <property type="match status" value="2"/>
</dbReference>
<dbReference type="InterPro" id="IPR054368">
    <property type="entry name" value="Alp7A-like_C"/>
</dbReference>
<dbReference type="STRING" id="1423750.FC89_GL000210"/>
<organism evidence="3 4">
    <name type="scientific">Liquorilactobacillus ghanensis DSM 18630</name>
    <dbReference type="NCBI Taxonomy" id="1423750"/>
    <lineage>
        <taxon>Bacteria</taxon>
        <taxon>Bacillati</taxon>
        <taxon>Bacillota</taxon>
        <taxon>Bacilli</taxon>
        <taxon>Lactobacillales</taxon>
        <taxon>Lactobacillaceae</taxon>
        <taxon>Liquorilactobacillus</taxon>
    </lineage>
</organism>
<evidence type="ECO:0000259" key="1">
    <source>
        <dbReference type="Pfam" id="PF17989"/>
    </source>
</evidence>
<reference evidence="3 4" key="1">
    <citation type="journal article" date="2015" name="Genome Announc.">
        <title>Expanding the biotechnology potential of lactobacilli through comparative genomics of 213 strains and associated genera.</title>
        <authorList>
            <person name="Sun Z."/>
            <person name="Harris H.M."/>
            <person name="McCann A."/>
            <person name="Guo C."/>
            <person name="Argimon S."/>
            <person name="Zhang W."/>
            <person name="Yang X."/>
            <person name="Jeffery I.B."/>
            <person name="Cooney J.C."/>
            <person name="Kagawa T.F."/>
            <person name="Liu W."/>
            <person name="Song Y."/>
            <person name="Salvetti E."/>
            <person name="Wrobel A."/>
            <person name="Rasinkangas P."/>
            <person name="Parkhill J."/>
            <person name="Rea M.C."/>
            <person name="O'Sullivan O."/>
            <person name="Ritari J."/>
            <person name="Douillard F.P."/>
            <person name="Paul Ross R."/>
            <person name="Yang R."/>
            <person name="Briner A.E."/>
            <person name="Felis G.E."/>
            <person name="de Vos W.M."/>
            <person name="Barrangou R."/>
            <person name="Klaenhammer T.R."/>
            <person name="Caufield P.W."/>
            <person name="Cui Y."/>
            <person name="Zhang H."/>
            <person name="O'Toole P.W."/>
        </authorList>
    </citation>
    <scope>NUCLEOTIDE SEQUENCE [LARGE SCALE GENOMIC DNA]</scope>
    <source>
        <strain evidence="3 4">DSM 18630</strain>
    </source>
</reference>
<gene>
    <name evidence="3" type="ORF">FC89_GL000210</name>
</gene>
<dbReference type="RefSeq" id="WP_057871010.1">
    <property type="nucleotide sequence ID" value="NZ_AZGB01000006.1"/>
</dbReference>
<dbReference type="Proteomes" id="UP000051451">
    <property type="component" value="Unassembled WGS sequence"/>
</dbReference>
<comment type="caution">
    <text evidence="3">The sequence shown here is derived from an EMBL/GenBank/DDBJ whole genome shotgun (WGS) entry which is preliminary data.</text>
</comment>
<evidence type="ECO:0000259" key="2">
    <source>
        <dbReference type="Pfam" id="PF22128"/>
    </source>
</evidence>
<accession>A0A0R1VQ37</accession>
<dbReference type="Pfam" id="PF22128">
    <property type="entry name" value="Alp7A_like_C"/>
    <property type="match status" value="1"/>
</dbReference>
<dbReference type="InterPro" id="IPR040607">
    <property type="entry name" value="ALP_N"/>
</dbReference>
<evidence type="ECO:0000313" key="3">
    <source>
        <dbReference type="EMBL" id="KRM07525.1"/>
    </source>
</evidence>
<dbReference type="EMBL" id="AZGB01000006">
    <property type="protein sequence ID" value="KRM07525.1"/>
    <property type="molecule type" value="Genomic_DNA"/>
</dbReference>
<sequence length="356" mass="40403">MTNELFALDLGNKQTKLQDKKGTYVAPSSLLNERELESFFSNGKLKDLDLYQISAEEEKYFWGKGVLRYTQDQLTDTLGFEGRYNRAEYKRLAALSLARLAKEYPQAKDGILKVDVVAGLPTGDYTMENIKAVINTLKRQYLVQVNNDPINIRVENVEILPQPIGTLYDLLLDENGYLKENDIEDKRFAVADIGGGTVLLDQIISEENGFRFDTSNRTQSEAGANELYTRIAQKLNTRYGINSDIHVIESSVRQGIKAQKFSYRQSSNNIIDMTEIVDTEIQYYSQRLVEMINSSFKNLSSVDELVLTGGGASIINQRLLEDQITNTKIRMTDNPEQANVHGFYKYGLSQRLAKEE</sequence>
<feature type="domain" description="Alp7A-like C-terminal" evidence="2">
    <location>
        <begin position="190"/>
        <end position="320"/>
    </location>
</feature>